<feature type="domain" description="DUF4704" evidence="2">
    <location>
        <begin position="929"/>
        <end position="1289"/>
    </location>
</feature>
<dbReference type="Gene3D" id="2.60.120.200">
    <property type="match status" value="1"/>
</dbReference>
<dbReference type="InterPro" id="IPR050865">
    <property type="entry name" value="BEACH_Domain"/>
</dbReference>
<dbReference type="SUPFAM" id="SSF48371">
    <property type="entry name" value="ARM repeat"/>
    <property type="match status" value="1"/>
</dbReference>
<feature type="region of interest" description="Disordered" evidence="1">
    <location>
        <begin position="1640"/>
        <end position="1686"/>
    </location>
</feature>
<dbReference type="STRING" id="69332.A0A388KNR4"/>
<protein>
    <submittedName>
        <fullName evidence="4">Uncharacterized protein</fullName>
    </submittedName>
</protein>
<dbReference type="Pfam" id="PF20425">
    <property type="entry name" value="Neurobeachin"/>
    <property type="match status" value="1"/>
</dbReference>
<feature type="region of interest" description="Disordered" evidence="1">
    <location>
        <begin position="1501"/>
        <end position="1597"/>
    </location>
</feature>
<dbReference type="OrthoDB" id="26681at2759"/>
<dbReference type="PANTHER" id="PTHR13743:SF112">
    <property type="entry name" value="BEACH DOMAIN-CONTAINING PROTEIN"/>
    <property type="match status" value="1"/>
</dbReference>
<proteinExistence type="predicted"/>
<feature type="compositionally biased region" description="Polar residues" evidence="1">
    <location>
        <begin position="1543"/>
        <end position="1562"/>
    </location>
</feature>
<feature type="compositionally biased region" description="Basic and acidic residues" evidence="1">
    <location>
        <begin position="1640"/>
        <end position="1655"/>
    </location>
</feature>
<gene>
    <name evidence="4" type="ORF">CBR_g9089</name>
</gene>
<dbReference type="Pfam" id="PF15787">
    <property type="entry name" value="DUF4704"/>
    <property type="match status" value="2"/>
</dbReference>
<accession>A0A388KNR4</accession>
<dbReference type="EMBL" id="BFEA01000151">
    <property type="protein sequence ID" value="GBG71675.1"/>
    <property type="molecule type" value="Genomic_DNA"/>
</dbReference>
<dbReference type="SUPFAM" id="SSF49899">
    <property type="entry name" value="Concanavalin A-like lectins/glucanases"/>
    <property type="match status" value="1"/>
</dbReference>
<evidence type="ECO:0000313" key="4">
    <source>
        <dbReference type="EMBL" id="GBG71675.1"/>
    </source>
</evidence>
<dbReference type="InterPro" id="IPR031570">
    <property type="entry name" value="NBEA/BDCP_DUF4704"/>
</dbReference>
<sequence length="2121" mass="236347">MCSECFFYFGCPFVCPSSGRDYSSSGDLRMREDDLRARSSSGEVRSVDFRSGELRSGELRSGELRMGGDFRSGELRSGELRSGEVRVRGDSGYPGLWTEIMLGQSDGDWERDSGEVRELPDSLEAESLRVEVISLLEAAATLEGITFNQRECLALMSTLYKCALVPSVAAVLARCLHRVLQLAVDATVDAMLQYDMTTMLSRIMMKQHETHSLVRKSEADEAEVEPQPAEAKRTYRSNSLVADQWWQARTTVFTLFKDYIALSDEARVRAGQNETAINVLFELLWEPNARKFALRHILTFMKRLPQLGEDRAVKLSLFGKYLEALPRAQVECRGSGTIDILNDLLEGIQDVLQVDLKYYQGLFAEGECFVQIVSVLNSEHSFEAGSKLTLNVIKTLTKLLSGNDTTKAVFRNLVGAGYHTLSKVIIERHHGCPSRELLGALLDMLVDGRFDVRSNMVIQNEDVVPLFFGVLRKCDVNLQLEGLDTFQALLDECTSNRACCVRAGLVGILLEWFPSIEDDILLDKVAILVRMSGGHSVSGKDMRVVFGLLRSTREGCRPRHATALLRTLQSMVAGEGPAVFYEFSGRESGISLSSPLRWPVSKGYTFCCWLRVEHFLRKDHAGSVYDGAMGLFSFTIDRGKGSDHMKGCTALIFESGLSVQTHGSKAQTVRMDFQFRPKRWYFVVVAHSVSRLVGGSNIKFYVDGNLVTSEKLRYPKINDPVTRCTIAAKAPLPLSEDCENNEDMAPHKMSSAFRGQLGPIYLFDDALSSNQVAGVARLGPGYMYSFLPNESGCVPENVSVHGIMDGKDGLAPRMVFGFNAQASSGKTCFNISALLDQGSDQLPCDATIMEGTQVCCTRRVQDIIHCVGGITVLFPLFTQLDQPVVGSTEAFAENKSGFEEGHKKQGDAKGERRSCFHEAVKGSEVATARSQMEYKVDQYLAVEVIGLLAAVLAGNLANQQYMLNMAGFAVVGFLLQRVSPQHLTVNVVHALERLIGSVANSPAPSVADALVKEALSKLYLDPRIWVYTPFEVQKELYQSLLRQVDHDPGRLRITCGLQRVLDIVRQFYWDKPCSSQSYATRPLLHPVTHIRIGERPSSQEVAKLRTMVLGLADRMFRENVSLVEVKALVAFIEKGIDNSLIEDVLRCVLSVLNYKGPALAAMVEHVFALGGCQIFLSILKRDQESIRLLGLRLIGTILTATPVEKRVGRVNTGSSGALAALERIRGTEKASISTLFAAIGENISFFPFTEALRTTLFELMLGGASQKQFDNIPIRGHPLIKDRLEVEYPNNKVLKWVLPTPEFLAPHCDSITAVLEVNTDTNPEFPKEWEFCIGEEASSVTVLTDAPICFRCRERGHLGTDPACPRSPEHSKEKKLRQNMLVEVEEAKGIWFVNDQDYNGWVFNDTIDDPKWIWTYNTNPSTKQPDIFPPSDSRWHAVGAKKVTVKLDERAKLSESLTWRAWDTITMMPYSVLNKRFSTTDIIADLLADIIRTRLSTSRTSLQDEATPIDVDMRREDSDMEDEEDGEREEDDKISPGGDDVVQPTTSGSSAGEYGLSSSAASGDNRDSDTDSSKTQASESVLGKSVRDTYRNEHLPYTVEQDAKAAAVLKERREEEAKKKALIDEQVAKLKKIEEEMAREKKRLKKEEEEKPKAVEEEEEIEEPPLERRRTGGRGESSGTKEDQMEKKITEWVVGLSLGEEEEALMYVPREEQEAAMREWDAEEDPLKRQAIADEKRMEWKSRLTREKKRRMEAASQAAKELEEDLLGKMEIMARNIERLAQVQEGQYLFGRGQDIALRSIRLGLRDFARELATVKASDRLQTIHSRQWKSARALKGVMDELVAIPDHGVTETQLVNLYYRAMPEQLCGHFFEKSQQPTMTCDALSREVVAFEAWSMSISTFWHKDLDKGKKWKGRTILGQVKTKDRLILTLDEGGVDEVPYEQIEWGLDEEDSSVSQGRTYAAVAAGGRPQGGGRGEGQGGRASGGRSQSDQGVGGRGGNRQALDASHVLDASHEQMHGTWQATSQSLETLTGSCPQLLARSPRILAGAPTMPSLKTTPPDMELPAVMGIICKFLRGCEDYQLHIDILKDIAHLVVENSHNRELLIQGDPVYVNSEMFGR</sequence>
<feature type="compositionally biased region" description="Acidic residues" evidence="1">
    <location>
        <begin position="1518"/>
        <end position="1532"/>
    </location>
</feature>
<feature type="domain" description="DUF4704" evidence="2">
    <location>
        <begin position="844"/>
        <end position="885"/>
    </location>
</feature>
<comment type="caution">
    <text evidence="4">The sequence shown here is derived from an EMBL/GenBank/DDBJ whole genome shotgun (WGS) entry which is preliminary data.</text>
</comment>
<evidence type="ECO:0000256" key="1">
    <source>
        <dbReference type="SAM" id="MobiDB-lite"/>
    </source>
</evidence>
<dbReference type="Gramene" id="GBG71675">
    <property type="protein sequence ID" value="GBG71675"/>
    <property type="gene ID" value="CBR_g9089"/>
</dbReference>
<dbReference type="Proteomes" id="UP000265515">
    <property type="component" value="Unassembled WGS sequence"/>
</dbReference>
<dbReference type="InterPro" id="IPR046852">
    <property type="entry name" value="Neurobeachin_a-sol"/>
</dbReference>
<reference evidence="4 5" key="1">
    <citation type="journal article" date="2018" name="Cell">
        <title>The Chara Genome: Secondary Complexity and Implications for Plant Terrestrialization.</title>
        <authorList>
            <person name="Nishiyama T."/>
            <person name="Sakayama H."/>
            <person name="Vries J.D."/>
            <person name="Buschmann H."/>
            <person name="Saint-Marcoux D."/>
            <person name="Ullrich K.K."/>
            <person name="Haas F.B."/>
            <person name="Vanderstraeten L."/>
            <person name="Becker D."/>
            <person name="Lang D."/>
            <person name="Vosolsobe S."/>
            <person name="Rombauts S."/>
            <person name="Wilhelmsson P.K.I."/>
            <person name="Janitza P."/>
            <person name="Kern R."/>
            <person name="Heyl A."/>
            <person name="Rumpler F."/>
            <person name="Villalobos L.I.A.C."/>
            <person name="Clay J.M."/>
            <person name="Skokan R."/>
            <person name="Toyoda A."/>
            <person name="Suzuki Y."/>
            <person name="Kagoshima H."/>
            <person name="Schijlen E."/>
            <person name="Tajeshwar N."/>
            <person name="Catarino B."/>
            <person name="Hetherington A.J."/>
            <person name="Saltykova A."/>
            <person name="Bonnot C."/>
            <person name="Breuninger H."/>
            <person name="Symeonidi A."/>
            <person name="Radhakrishnan G.V."/>
            <person name="Van Nieuwerburgh F."/>
            <person name="Deforce D."/>
            <person name="Chang C."/>
            <person name="Karol K.G."/>
            <person name="Hedrich R."/>
            <person name="Ulvskov P."/>
            <person name="Glockner G."/>
            <person name="Delwiche C.F."/>
            <person name="Petrasek J."/>
            <person name="Van de Peer Y."/>
            <person name="Friml J."/>
            <person name="Beilby M."/>
            <person name="Dolan L."/>
            <person name="Kohara Y."/>
            <person name="Sugano S."/>
            <person name="Fujiyama A."/>
            <person name="Delaux P.-M."/>
            <person name="Quint M."/>
            <person name="TheiBen G."/>
            <person name="Hagemann M."/>
            <person name="Harholt J."/>
            <person name="Dunand C."/>
            <person name="Zachgo S."/>
            <person name="Langdale J."/>
            <person name="Maumus F."/>
            <person name="Straeten D.V.D."/>
            <person name="Gould S.B."/>
            <person name="Rensing S.A."/>
        </authorList>
    </citation>
    <scope>NUCLEOTIDE SEQUENCE [LARGE SCALE GENOMIC DNA]</scope>
    <source>
        <strain evidence="4 5">S276</strain>
    </source>
</reference>
<evidence type="ECO:0000259" key="3">
    <source>
        <dbReference type="Pfam" id="PF20425"/>
    </source>
</evidence>
<feature type="compositionally biased region" description="Basic and acidic residues" evidence="1">
    <location>
        <begin position="1585"/>
        <end position="1594"/>
    </location>
</feature>
<feature type="compositionally biased region" description="Gly residues" evidence="1">
    <location>
        <begin position="1970"/>
        <end position="1985"/>
    </location>
</feature>
<feature type="domain" description="Neurobeachin alpha-solenoid region" evidence="3">
    <location>
        <begin position="150"/>
        <end position="572"/>
    </location>
</feature>
<feature type="region of interest" description="Disordered" evidence="1">
    <location>
        <begin position="1966"/>
        <end position="2003"/>
    </location>
</feature>
<dbReference type="PANTHER" id="PTHR13743">
    <property type="entry name" value="BEIGE/BEACH-RELATED"/>
    <property type="match status" value="1"/>
</dbReference>
<organism evidence="4 5">
    <name type="scientific">Chara braunii</name>
    <name type="common">Braun's stonewort</name>
    <dbReference type="NCBI Taxonomy" id="69332"/>
    <lineage>
        <taxon>Eukaryota</taxon>
        <taxon>Viridiplantae</taxon>
        <taxon>Streptophyta</taxon>
        <taxon>Charophyceae</taxon>
        <taxon>Charales</taxon>
        <taxon>Characeae</taxon>
        <taxon>Chara</taxon>
    </lineage>
</organism>
<dbReference type="InterPro" id="IPR016024">
    <property type="entry name" value="ARM-type_fold"/>
</dbReference>
<dbReference type="Pfam" id="PF13385">
    <property type="entry name" value="Laminin_G_3"/>
    <property type="match status" value="1"/>
</dbReference>
<evidence type="ECO:0000259" key="2">
    <source>
        <dbReference type="Pfam" id="PF15787"/>
    </source>
</evidence>
<dbReference type="InterPro" id="IPR013320">
    <property type="entry name" value="ConA-like_dom_sf"/>
</dbReference>
<evidence type="ECO:0000313" key="5">
    <source>
        <dbReference type="Proteomes" id="UP000265515"/>
    </source>
</evidence>
<name>A0A388KNR4_CHABU</name>
<keyword evidence="5" id="KW-1185">Reference proteome</keyword>